<comment type="subcellular location">
    <subcellularLocation>
        <location evidence="8">Cytoplasm</location>
    </subcellularLocation>
</comment>
<evidence type="ECO:0000256" key="8">
    <source>
        <dbReference type="HAMAP-Rule" id="MF_00101"/>
    </source>
</evidence>
<evidence type="ECO:0000256" key="3">
    <source>
        <dbReference type="ARBA" id="ARBA00022723"/>
    </source>
</evidence>
<evidence type="ECO:0000256" key="2">
    <source>
        <dbReference type="ARBA" id="ARBA00022679"/>
    </source>
</evidence>
<keyword evidence="8" id="KW-0963">Cytoplasm</keyword>
<keyword evidence="11" id="KW-1185">Reference proteome</keyword>
<accession>A0A8J7SI76</accession>
<evidence type="ECO:0000256" key="5">
    <source>
        <dbReference type="ARBA" id="ARBA00022842"/>
    </source>
</evidence>
<comment type="function">
    <text evidence="8">Transfers the 4'-phosphopantetheine moiety from coenzyme A to a Ser of acyl-carrier-protein.</text>
</comment>
<name>A0A8J7SI76_9BACT</name>
<evidence type="ECO:0000313" key="11">
    <source>
        <dbReference type="Proteomes" id="UP000624703"/>
    </source>
</evidence>
<dbReference type="Gene3D" id="3.90.470.20">
    <property type="entry name" value="4'-phosphopantetheinyl transferase domain"/>
    <property type="match status" value="1"/>
</dbReference>
<keyword evidence="7 8" id="KW-0275">Fatty acid biosynthesis</keyword>
<sequence length="130" mass="14147">MNLYGIGIDVVEVARIESSLQEFGSRFREKVFTAAEREYCEKQKRPAIHFAARFAAKEAIAKAFGTGIGKNLGLLDIEILRKPSGEPTVVLSGAGQQFAENQNITEIKISLTHADHYAAANAVVLAAEKN</sequence>
<dbReference type="AlphaFoldDB" id="A0A8J7SI76"/>
<dbReference type="Proteomes" id="UP000624703">
    <property type="component" value="Unassembled WGS sequence"/>
</dbReference>
<evidence type="ECO:0000256" key="4">
    <source>
        <dbReference type="ARBA" id="ARBA00022832"/>
    </source>
</evidence>
<dbReference type="InterPro" id="IPR037143">
    <property type="entry name" value="4-PPantetheinyl_Trfase_dom_sf"/>
</dbReference>
<dbReference type="GO" id="GO:0000287">
    <property type="term" value="F:magnesium ion binding"/>
    <property type="evidence" value="ECO:0007669"/>
    <property type="project" value="UniProtKB-UniRule"/>
</dbReference>
<proteinExistence type="inferred from homology"/>
<dbReference type="InterPro" id="IPR004568">
    <property type="entry name" value="Ppantetheine-prot_Trfase_dom"/>
</dbReference>
<dbReference type="EMBL" id="JAENIM010000039">
    <property type="protein sequence ID" value="MBK1791280.1"/>
    <property type="molecule type" value="Genomic_DNA"/>
</dbReference>
<dbReference type="NCBIfam" id="TIGR00516">
    <property type="entry name" value="acpS"/>
    <property type="match status" value="1"/>
</dbReference>
<dbReference type="NCBIfam" id="TIGR00556">
    <property type="entry name" value="pantethn_trn"/>
    <property type="match status" value="1"/>
</dbReference>
<comment type="caution">
    <text evidence="10">The sequence shown here is derived from an EMBL/GenBank/DDBJ whole genome shotgun (WGS) entry which is preliminary data.</text>
</comment>
<evidence type="ECO:0000313" key="10">
    <source>
        <dbReference type="EMBL" id="MBK1791280.1"/>
    </source>
</evidence>
<feature type="binding site" evidence="8">
    <location>
        <position position="9"/>
    </location>
    <ligand>
        <name>Mg(2+)</name>
        <dbReference type="ChEBI" id="CHEBI:18420"/>
    </ligand>
</feature>
<feature type="binding site" evidence="8">
    <location>
        <position position="58"/>
    </location>
    <ligand>
        <name>Mg(2+)</name>
        <dbReference type="ChEBI" id="CHEBI:18420"/>
    </ligand>
</feature>
<keyword evidence="6 8" id="KW-0443">Lipid metabolism</keyword>
<evidence type="ECO:0000256" key="1">
    <source>
        <dbReference type="ARBA" id="ARBA00022516"/>
    </source>
</evidence>
<evidence type="ECO:0000259" key="9">
    <source>
        <dbReference type="Pfam" id="PF01648"/>
    </source>
</evidence>
<feature type="domain" description="4'-phosphopantetheinyl transferase" evidence="9">
    <location>
        <begin position="5"/>
        <end position="100"/>
    </location>
</feature>
<dbReference type="InterPro" id="IPR008278">
    <property type="entry name" value="4-PPantetheinyl_Trfase_dom"/>
</dbReference>
<keyword evidence="1 8" id="KW-0444">Lipid biosynthesis</keyword>
<dbReference type="Pfam" id="PF01648">
    <property type="entry name" value="ACPS"/>
    <property type="match status" value="1"/>
</dbReference>
<dbReference type="GO" id="GO:0006633">
    <property type="term" value="P:fatty acid biosynthetic process"/>
    <property type="evidence" value="ECO:0007669"/>
    <property type="project" value="UniProtKB-UniRule"/>
</dbReference>
<comment type="similarity">
    <text evidence="8">Belongs to the P-Pant transferase superfamily. AcpS family.</text>
</comment>
<dbReference type="GO" id="GO:0005737">
    <property type="term" value="C:cytoplasm"/>
    <property type="evidence" value="ECO:0007669"/>
    <property type="project" value="UniProtKB-SubCell"/>
</dbReference>
<keyword evidence="5 8" id="KW-0460">Magnesium</keyword>
<keyword evidence="2 8" id="KW-0808">Transferase</keyword>
<dbReference type="GO" id="GO:0008897">
    <property type="term" value="F:holo-[acyl-carrier-protein] synthase activity"/>
    <property type="evidence" value="ECO:0007669"/>
    <property type="project" value="UniProtKB-UniRule"/>
</dbReference>
<organism evidence="10 11">
    <name type="scientific">Persicirhabdus sediminis</name>
    <dbReference type="NCBI Taxonomy" id="454144"/>
    <lineage>
        <taxon>Bacteria</taxon>
        <taxon>Pseudomonadati</taxon>
        <taxon>Verrucomicrobiota</taxon>
        <taxon>Verrucomicrobiia</taxon>
        <taxon>Verrucomicrobiales</taxon>
        <taxon>Verrucomicrobiaceae</taxon>
        <taxon>Persicirhabdus</taxon>
    </lineage>
</organism>
<comment type="catalytic activity">
    <reaction evidence="8">
        <text>apo-[ACP] + CoA = holo-[ACP] + adenosine 3',5'-bisphosphate + H(+)</text>
        <dbReference type="Rhea" id="RHEA:12068"/>
        <dbReference type="Rhea" id="RHEA-COMP:9685"/>
        <dbReference type="Rhea" id="RHEA-COMP:9690"/>
        <dbReference type="ChEBI" id="CHEBI:15378"/>
        <dbReference type="ChEBI" id="CHEBI:29999"/>
        <dbReference type="ChEBI" id="CHEBI:57287"/>
        <dbReference type="ChEBI" id="CHEBI:58343"/>
        <dbReference type="ChEBI" id="CHEBI:64479"/>
        <dbReference type="EC" id="2.7.8.7"/>
    </reaction>
</comment>
<dbReference type="EC" id="2.7.8.7" evidence="8"/>
<gene>
    <name evidence="8 10" type="primary">acpS</name>
    <name evidence="10" type="ORF">JIN82_08960</name>
</gene>
<comment type="cofactor">
    <cofactor evidence="8">
        <name>Mg(2+)</name>
        <dbReference type="ChEBI" id="CHEBI:18420"/>
    </cofactor>
</comment>
<dbReference type="InterPro" id="IPR002582">
    <property type="entry name" value="ACPS"/>
</dbReference>
<keyword evidence="3 8" id="KW-0479">Metal-binding</keyword>
<evidence type="ECO:0000256" key="7">
    <source>
        <dbReference type="ARBA" id="ARBA00023160"/>
    </source>
</evidence>
<dbReference type="HAMAP" id="MF_00101">
    <property type="entry name" value="AcpS"/>
    <property type="match status" value="1"/>
</dbReference>
<reference evidence="10" key="1">
    <citation type="submission" date="2021-01" db="EMBL/GenBank/DDBJ databases">
        <title>Modified the classification status of verrucomicrobia.</title>
        <authorList>
            <person name="Feng X."/>
        </authorList>
    </citation>
    <scope>NUCLEOTIDE SEQUENCE</scope>
    <source>
        <strain evidence="10">_KCTC 22039</strain>
    </source>
</reference>
<dbReference type="SUPFAM" id="SSF56214">
    <property type="entry name" value="4'-phosphopantetheinyl transferase"/>
    <property type="match status" value="1"/>
</dbReference>
<dbReference type="RefSeq" id="WP_200311636.1">
    <property type="nucleotide sequence ID" value="NZ_JAENIM010000039.1"/>
</dbReference>
<protein>
    <recommendedName>
        <fullName evidence="8">Holo-[acyl-carrier-protein] synthase</fullName>
        <shortName evidence="8">Holo-ACP synthase</shortName>
        <ecNumber evidence="8">2.7.8.7</ecNumber>
    </recommendedName>
    <alternativeName>
        <fullName evidence="8">4'-phosphopantetheinyl transferase AcpS</fullName>
    </alternativeName>
</protein>
<evidence type="ECO:0000256" key="6">
    <source>
        <dbReference type="ARBA" id="ARBA00023098"/>
    </source>
</evidence>
<keyword evidence="4 8" id="KW-0276">Fatty acid metabolism</keyword>